<protein>
    <submittedName>
        <fullName evidence="2">8918_t:CDS:1</fullName>
    </submittedName>
</protein>
<evidence type="ECO:0000313" key="2">
    <source>
        <dbReference type="EMBL" id="CAG8609568.1"/>
    </source>
</evidence>
<feature type="region of interest" description="Disordered" evidence="1">
    <location>
        <begin position="47"/>
        <end position="71"/>
    </location>
</feature>
<sequence length="429" mass="48786">MIESALTTSRAIVKIKIAFSTKKLLYIPVLTKTNALLMLQIIDSSRTSDETTELPPTEANTETRSTKKSRTVELVETDTHPVNTIFVDNQNASTTQTQSRDSSLPPSKCSVTPKIEATTIVGENLEKENKYFHSTLPGTPLLPTTVEEILEKLELIEKPSSFILPITKQEEICPNPNGTFLITTLLLYEYKQQLTRLTVQLKNPHKTTNRQNTIDKIKIINYNIQGLNNDIKLQKWLEYCHEEEIQIIVMTETKLLQFTASRKTLSNPLYEIYTANNDVDYAVNREASLDADYTTRSDHKILLTEWYMLSTLKDDWTQFTKQIRENLKSSPISSLSINDRKSLNRYTNIWYSIVKQAAKDNIPSTITAPKVFHAHSFKATQLHRGLKVANKTLALFKSIHPPLTPDYTISQINKKLKTLSDLTGIPTSL</sequence>
<keyword evidence="3" id="KW-1185">Reference proteome</keyword>
<dbReference type="EMBL" id="CAJVPY010004076">
    <property type="protein sequence ID" value="CAG8609568.1"/>
    <property type="molecule type" value="Genomic_DNA"/>
</dbReference>
<evidence type="ECO:0000256" key="1">
    <source>
        <dbReference type="SAM" id="MobiDB-lite"/>
    </source>
</evidence>
<feature type="region of interest" description="Disordered" evidence="1">
    <location>
        <begin position="88"/>
        <end position="109"/>
    </location>
</feature>
<dbReference type="InterPro" id="IPR036691">
    <property type="entry name" value="Endo/exonu/phosph_ase_sf"/>
</dbReference>
<name>A0A9N9GGW3_9GLOM</name>
<feature type="compositionally biased region" description="Polar residues" evidence="1">
    <location>
        <begin position="88"/>
        <end position="105"/>
    </location>
</feature>
<comment type="caution">
    <text evidence="2">The sequence shown here is derived from an EMBL/GenBank/DDBJ whole genome shotgun (WGS) entry which is preliminary data.</text>
</comment>
<accession>A0A9N9GGW3</accession>
<proteinExistence type="predicted"/>
<dbReference type="AlphaFoldDB" id="A0A9N9GGW3"/>
<feature type="non-terminal residue" evidence="2">
    <location>
        <position position="429"/>
    </location>
</feature>
<dbReference type="SUPFAM" id="SSF56219">
    <property type="entry name" value="DNase I-like"/>
    <property type="match status" value="1"/>
</dbReference>
<organism evidence="2 3">
    <name type="scientific">Dentiscutata erythropus</name>
    <dbReference type="NCBI Taxonomy" id="1348616"/>
    <lineage>
        <taxon>Eukaryota</taxon>
        <taxon>Fungi</taxon>
        <taxon>Fungi incertae sedis</taxon>
        <taxon>Mucoromycota</taxon>
        <taxon>Glomeromycotina</taxon>
        <taxon>Glomeromycetes</taxon>
        <taxon>Diversisporales</taxon>
        <taxon>Gigasporaceae</taxon>
        <taxon>Dentiscutata</taxon>
    </lineage>
</organism>
<dbReference type="Gene3D" id="3.60.10.10">
    <property type="entry name" value="Endonuclease/exonuclease/phosphatase"/>
    <property type="match status" value="1"/>
</dbReference>
<evidence type="ECO:0000313" key="3">
    <source>
        <dbReference type="Proteomes" id="UP000789405"/>
    </source>
</evidence>
<reference evidence="2" key="1">
    <citation type="submission" date="2021-06" db="EMBL/GenBank/DDBJ databases">
        <authorList>
            <person name="Kallberg Y."/>
            <person name="Tangrot J."/>
            <person name="Rosling A."/>
        </authorList>
    </citation>
    <scope>NUCLEOTIDE SEQUENCE</scope>
    <source>
        <strain evidence="2">MA453B</strain>
    </source>
</reference>
<dbReference type="OrthoDB" id="2342540at2759"/>
<gene>
    <name evidence="2" type="ORF">DERYTH_LOCUS8064</name>
</gene>
<dbReference type="Proteomes" id="UP000789405">
    <property type="component" value="Unassembled WGS sequence"/>
</dbReference>